<dbReference type="AlphaFoldDB" id="A0A0C9VNH2"/>
<dbReference type="EMBL" id="KN837122">
    <property type="protein sequence ID" value="KIJ43552.1"/>
    <property type="molecule type" value="Genomic_DNA"/>
</dbReference>
<dbReference type="InterPro" id="IPR036259">
    <property type="entry name" value="MFS_trans_sf"/>
</dbReference>
<feature type="transmembrane region" description="Helical" evidence="7">
    <location>
        <begin position="189"/>
        <end position="211"/>
    </location>
</feature>
<organism evidence="9 10">
    <name type="scientific">Sphaerobolus stellatus (strain SS14)</name>
    <dbReference type="NCBI Taxonomy" id="990650"/>
    <lineage>
        <taxon>Eukaryota</taxon>
        <taxon>Fungi</taxon>
        <taxon>Dikarya</taxon>
        <taxon>Basidiomycota</taxon>
        <taxon>Agaricomycotina</taxon>
        <taxon>Agaricomycetes</taxon>
        <taxon>Phallomycetidae</taxon>
        <taxon>Geastrales</taxon>
        <taxon>Sphaerobolaceae</taxon>
        <taxon>Sphaerobolus</taxon>
    </lineage>
</organism>
<sequence>MSLGQRGVSEKKSLEDEEKPEFPTKSLSSDTWDLEDVDIDPVVEKRLLRNIDWAILPLFMILYTINSIDRTAVGNAKIAGLESDLGLKGFDFNKALSLFYVVFIVVEIPSDLALKRFGSIWLAFLIIAFGIIAICTAFIENYAGLILTRIFLGLAEGGLLPGLVYVMSRYYRRRELVMRIGIFYGVSPSLARAFGGLLSSGLLAVCPIGTVVSWRKIFLVEGIMAIGIGTICLFALPADPEKTKMLTEEERVVALKRIAADSVTRTYKKEPTTAALVWRAFNVTSILTTLAFILTNISFQGLSLYLPTVIATLGHFTTVESQLRTVPPYIVAIVWSLTNSYISFRIKRRGVCILVSFLLNIVGYSIFVGSGNQHARYGACFLAISGGAPAGPMMLTWGTDNASPETVRAVTTALIVGVGQLGAVIAVWTYLPQDAPNYIRGNSLNLGAVILAWLLLASQVKYIYWENAKRARGERDYRLAGKTREEIEQLGARHPGYRYQP</sequence>
<feature type="region of interest" description="Disordered" evidence="6">
    <location>
        <begin position="1"/>
        <end position="29"/>
    </location>
</feature>
<feature type="transmembrane region" description="Helical" evidence="7">
    <location>
        <begin position="409"/>
        <end position="431"/>
    </location>
</feature>
<dbReference type="Proteomes" id="UP000054279">
    <property type="component" value="Unassembled WGS sequence"/>
</dbReference>
<evidence type="ECO:0000259" key="8">
    <source>
        <dbReference type="PROSITE" id="PS50850"/>
    </source>
</evidence>
<feature type="transmembrane region" description="Helical" evidence="7">
    <location>
        <begin position="217"/>
        <end position="236"/>
    </location>
</feature>
<keyword evidence="4 7" id="KW-1133">Transmembrane helix</keyword>
<keyword evidence="5 7" id="KW-0472">Membrane</keyword>
<dbReference type="Gene3D" id="1.20.1250.20">
    <property type="entry name" value="MFS general substrate transporter like domains"/>
    <property type="match status" value="2"/>
</dbReference>
<dbReference type="HOGENOM" id="CLU_001265_0_1_1"/>
<evidence type="ECO:0000256" key="6">
    <source>
        <dbReference type="SAM" id="MobiDB-lite"/>
    </source>
</evidence>
<evidence type="ECO:0000256" key="1">
    <source>
        <dbReference type="ARBA" id="ARBA00004141"/>
    </source>
</evidence>
<dbReference type="FunFam" id="1.20.1250.20:FF:000018">
    <property type="entry name" value="MFS transporter permease"/>
    <property type="match status" value="1"/>
</dbReference>
<dbReference type="SUPFAM" id="SSF103473">
    <property type="entry name" value="MFS general substrate transporter"/>
    <property type="match status" value="1"/>
</dbReference>
<dbReference type="InterPro" id="IPR020846">
    <property type="entry name" value="MFS_dom"/>
</dbReference>
<feature type="transmembrane region" description="Helical" evidence="7">
    <location>
        <begin position="375"/>
        <end position="397"/>
    </location>
</feature>
<comment type="subcellular location">
    <subcellularLocation>
        <location evidence="1">Membrane</location>
        <topology evidence="1">Multi-pass membrane protein</topology>
    </subcellularLocation>
</comment>
<feature type="transmembrane region" description="Helical" evidence="7">
    <location>
        <begin position="145"/>
        <end position="168"/>
    </location>
</feature>
<proteinExistence type="predicted"/>
<evidence type="ECO:0000313" key="10">
    <source>
        <dbReference type="Proteomes" id="UP000054279"/>
    </source>
</evidence>
<dbReference type="GO" id="GO:0022857">
    <property type="term" value="F:transmembrane transporter activity"/>
    <property type="evidence" value="ECO:0007669"/>
    <property type="project" value="InterPro"/>
</dbReference>
<dbReference type="Pfam" id="PF07690">
    <property type="entry name" value="MFS_1"/>
    <property type="match status" value="1"/>
</dbReference>
<dbReference type="PANTHER" id="PTHR43791:SF36">
    <property type="entry name" value="TRANSPORTER, PUTATIVE (AFU_ORTHOLOGUE AFUA_6G08340)-RELATED"/>
    <property type="match status" value="1"/>
</dbReference>
<evidence type="ECO:0000256" key="3">
    <source>
        <dbReference type="ARBA" id="ARBA00022692"/>
    </source>
</evidence>
<dbReference type="PROSITE" id="PS50850">
    <property type="entry name" value="MFS"/>
    <property type="match status" value="1"/>
</dbReference>
<feature type="domain" description="Major facilitator superfamily (MFS) profile" evidence="8">
    <location>
        <begin position="55"/>
        <end position="460"/>
    </location>
</feature>
<dbReference type="GO" id="GO:0016020">
    <property type="term" value="C:membrane"/>
    <property type="evidence" value="ECO:0007669"/>
    <property type="project" value="UniProtKB-SubCell"/>
</dbReference>
<evidence type="ECO:0000313" key="9">
    <source>
        <dbReference type="EMBL" id="KIJ43552.1"/>
    </source>
</evidence>
<feature type="transmembrane region" description="Helical" evidence="7">
    <location>
        <begin position="443"/>
        <end position="465"/>
    </location>
</feature>
<reference evidence="9 10" key="1">
    <citation type="submission" date="2014-06" db="EMBL/GenBank/DDBJ databases">
        <title>Evolutionary Origins and Diversification of the Mycorrhizal Mutualists.</title>
        <authorList>
            <consortium name="DOE Joint Genome Institute"/>
            <consortium name="Mycorrhizal Genomics Consortium"/>
            <person name="Kohler A."/>
            <person name="Kuo A."/>
            <person name="Nagy L.G."/>
            <person name="Floudas D."/>
            <person name="Copeland A."/>
            <person name="Barry K.W."/>
            <person name="Cichocki N."/>
            <person name="Veneault-Fourrey C."/>
            <person name="LaButti K."/>
            <person name="Lindquist E.A."/>
            <person name="Lipzen A."/>
            <person name="Lundell T."/>
            <person name="Morin E."/>
            <person name="Murat C."/>
            <person name="Riley R."/>
            <person name="Ohm R."/>
            <person name="Sun H."/>
            <person name="Tunlid A."/>
            <person name="Henrissat B."/>
            <person name="Grigoriev I.V."/>
            <person name="Hibbett D.S."/>
            <person name="Martin F."/>
        </authorList>
    </citation>
    <scope>NUCLEOTIDE SEQUENCE [LARGE SCALE GENOMIC DNA]</scope>
    <source>
        <strain evidence="9 10">SS14</strain>
    </source>
</reference>
<protein>
    <recommendedName>
        <fullName evidence="8">Major facilitator superfamily (MFS) profile domain-containing protein</fullName>
    </recommendedName>
</protein>
<dbReference type="InterPro" id="IPR011701">
    <property type="entry name" value="MFS"/>
</dbReference>
<gene>
    <name evidence="9" type="ORF">M422DRAFT_75512</name>
</gene>
<feature type="transmembrane region" description="Helical" evidence="7">
    <location>
        <begin position="326"/>
        <end position="344"/>
    </location>
</feature>
<name>A0A0C9VNH2_SPHS4</name>
<dbReference type="PANTHER" id="PTHR43791">
    <property type="entry name" value="PERMEASE-RELATED"/>
    <property type="match status" value="1"/>
</dbReference>
<dbReference type="FunFam" id="1.20.1250.20:FF:000013">
    <property type="entry name" value="MFS general substrate transporter"/>
    <property type="match status" value="1"/>
</dbReference>
<accession>A0A0C9VNH2</accession>
<feature type="transmembrane region" description="Helical" evidence="7">
    <location>
        <begin position="120"/>
        <end position="139"/>
    </location>
</feature>
<keyword evidence="2" id="KW-0813">Transport</keyword>
<evidence type="ECO:0000256" key="2">
    <source>
        <dbReference type="ARBA" id="ARBA00022448"/>
    </source>
</evidence>
<feature type="transmembrane region" description="Helical" evidence="7">
    <location>
        <begin position="286"/>
        <end position="306"/>
    </location>
</feature>
<dbReference type="OrthoDB" id="9971669at2759"/>
<feature type="transmembrane region" description="Helical" evidence="7">
    <location>
        <begin position="351"/>
        <end position="369"/>
    </location>
</feature>
<evidence type="ECO:0000256" key="5">
    <source>
        <dbReference type="ARBA" id="ARBA00023136"/>
    </source>
</evidence>
<keyword evidence="3 7" id="KW-0812">Transmembrane</keyword>
<evidence type="ECO:0000256" key="4">
    <source>
        <dbReference type="ARBA" id="ARBA00022989"/>
    </source>
</evidence>
<evidence type="ECO:0000256" key="7">
    <source>
        <dbReference type="SAM" id="Phobius"/>
    </source>
</evidence>
<keyword evidence="10" id="KW-1185">Reference proteome</keyword>